<dbReference type="EMBL" id="JBIAZU010000002">
    <property type="protein sequence ID" value="MFF5289885.1"/>
    <property type="molecule type" value="Genomic_DNA"/>
</dbReference>
<proteinExistence type="predicted"/>
<name>A0ABW6WBK7_9ACTN</name>
<accession>A0ABW6WBK7</accession>
<dbReference type="Proteomes" id="UP001602245">
    <property type="component" value="Unassembled WGS sequence"/>
</dbReference>
<feature type="transmembrane region" description="Helical" evidence="1">
    <location>
        <begin position="165"/>
        <end position="187"/>
    </location>
</feature>
<gene>
    <name evidence="2" type="ORF">ACFY35_10615</name>
</gene>
<keyword evidence="3" id="KW-1185">Reference proteome</keyword>
<comment type="caution">
    <text evidence="2">The sequence shown here is derived from an EMBL/GenBank/DDBJ whole genome shotgun (WGS) entry which is preliminary data.</text>
</comment>
<sequence length="208" mass="21696">MRWLALYLRSRRVPMALAASGAGAALMWSLWSVFSDSPDVAPQMVVLTVLLLVAALTATLGGPDDSLERTAAIPWARRRAVHLLGAFVVVLILILATRPTGARFGPVLLVARDAAGLLGVTALGAATIGVARAWFLPLGWTLAATLFPRPEPVVARILTWQAQPLGAAAAVTAGVLALTGLVAYALAGPDRSDSFLAGVCRIRGIRST</sequence>
<feature type="transmembrane region" description="Helical" evidence="1">
    <location>
        <begin position="40"/>
        <end position="60"/>
    </location>
</feature>
<organism evidence="2 3">
    <name type="scientific">Paractinoplanes globisporus</name>
    <dbReference type="NCBI Taxonomy" id="113565"/>
    <lineage>
        <taxon>Bacteria</taxon>
        <taxon>Bacillati</taxon>
        <taxon>Actinomycetota</taxon>
        <taxon>Actinomycetes</taxon>
        <taxon>Micromonosporales</taxon>
        <taxon>Micromonosporaceae</taxon>
        <taxon>Paractinoplanes</taxon>
    </lineage>
</organism>
<keyword evidence="1" id="KW-1133">Transmembrane helix</keyword>
<keyword evidence="1" id="KW-0812">Transmembrane</keyword>
<evidence type="ECO:0008006" key="4">
    <source>
        <dbReference type="Google" id="ProtNLM"/>
    </source>
</evidence>
<reference evidence="2 3" key="1">
    <citation type="submission" date="2024-10" db="EMBL/GenBank/DDBJ databases">
        <title>The Natural Products Discovery Center: Release of the First 8490 Sequenced Strains for Exploring Actinobacteria Biosynthetic Diversity.</title>
        <authorList>
            <person name="Kalkreuter E."/>
            <person name="Kautsar S.A."/>
            <person name="Yang D."/>
            <person name="Bader C.D."/>
            <person name="Teijaro C.N."/>
            <person name="Fluegel L."/>
            <person name="Davis C.M."/>
            <person name="Simpson J.R."/>
            <person name="Lauterbach L."/>
            <person name="Steele A.D."/>
            <person name="Gui C."/>
            <person name="Meng S."/>
            <person name="Li G."/>
            <person name="Viehrig K."/>
            <person name="Ye F."/>
            <person name="Su P."/>
            <person name="Kiefer A.F."/>
            <person name="Nichols A."/>
            <person name="Cepeda A.J."/>
            <person name="Yan W."/>
            <person name="Fan B."/>
            <person name="Jiang Y."/>
            <person name="Adhikari A."/>
            <person name="Zheng C.-J."/>
            <person name="Schuster L."/>
            <person name="Cowan T.M."/>
            <person name="Smanski M.J."/>
            <person name="Chevrette M.G."/>
            <person name="De Carvalho L.P.S."/>
            <person name="Shen B."/>
        </authorList>
    </citation>
    <scope>NUCLEOTIDE SEQUENCE [LARGE SCALE GENOMIC DNA]</scope>
    <source>
        <strain evidence="2 3">NPDC000087</strain>
    </source>
</reference>
<evidence type="ECO:0000256" key="1">
    <source>
        <dbReference type="SAM" id="Phobius"/>
    </source>
</evidence>
<protein>
    <recommendedName>
        <fullName evidence="4">ABC transporter permease</fullName>
    </recommendedName>
</protein>
<evidence type="ECO:0000313" key="3">
    <source>
        <dbReference type="Proteomes" id="UP001602245"/>
    </source>
</evidence>
<feature type="transmembrane region" description="Helical" evidence="1">
    <location>
        <begin position="117"/>
        <end position="144"/>
    </location>
</feature>
<feature type="transmembrane region" description="Helical" evidence="1">
    <location>
        <begin position="12"/>
        <end position="34"/>
    </location>
</feature>
<feature type="transmembrane region" description="Helical" evidence="1">
    <location>
        <begin position="80"/>
        <end position="97"/>
    </location>
</feature>
<keyword evidence="1" id="KW-0472">Membrane</keyword>
<evidence type="ECO:0000313" key="2">
    <source>
        <dbReference type="EMBL" id="MFF5289885.1"/>
    </source>
</evidence>
<dbReference type="RefSeq" id="WP_020511577.1">
    <property type="nucleotide sequence ID" value="NZ_JBIAZU010000002.1"/>
</dbReference>